<proteinExistence type="predicted"/>
<dbReference type="AlphaFoldDB" id="A0A151ILL5"/>
<name>A0A151ILL5_9HYME</name>
<evidence type="ECO:0000313" key="2">
    <source>
        <dbReference type="Proteomes" id="UP000078542"/>
    </source>
</evidence>
<protein>
    <submittedName>
        <fullName evidence="1">Uncharacterized protein</fullName>
    </submittedName>
</protein>
<evidence type="ECO:0000313" key="1">
    <source>
        <dbReference type="EMBL" id="KYN05780.1"/>
    </source>
</evidence>
<accession>A0A151ILL5</accession>
<reference evidence="1 2" key="1">
    <citation type="submission" date="2016-03" db="EMBL/GenBank/DDBJ databases">
        <title>Cyphomyrmex costatus WGS genome.</title>
        <authorList>
            <person name="Nygaard S."/>
            <person name="Hu H."/>
            <person name="Boomsma J."/>
            <person name="Zhang G."/>
        </authorList>
    </citation>
    <scope>NUCLEOTIDE SEQUENCE [LARGE SCALE GENOMIC DNA]</scope>
    <source>
        <strain evidence="1">MS0001</strain>
        <tissue evidence="1">Whole body</tissue>
    </source>
</reference>
<dbReference type="Proteomes" id="UP000078542">
    <property type="component" value="Unassembled WGS sequence"/>
</dbReference>
<organism evidence="1 2">
    <name type="scientific">Cyphomyrmex costatus</name>
    <dbReference type="NCBI Taxonomy" id="456900"/>
    <lineage>
        <taxon>Eukaryota</taxon>
        <taxon>Metazoa</taxon>
        <taxon>Ecdysozoa</taxon>
        <taxon>Arthropoda</taxon>
        <taxon>Hexapoda</taxon>
        <taxon>Insecta</taxon>
        <taxon>Pterygota</taxon>
        <taxon>Neoptera</taxon>
        <taxon>Endopterygota</taxon>
        <taxon>Hymenoptera</taxon>
        <taxon>Apocrita</taxon>
        <taxon>Aculeata</taxon>
        <taxon>Formicoidea</taxon>
        <taxon>Formicidae</taxon>
        <taxon>Myrmicinae</taxon>
        <taxon>Cyphomyrmex</taxon>
    </lineage>
</organism>
<sequence>MFRFYIGINKESLGLLHHTCPYLRSSAVTYFRRDNEFSPVEDLMIESGTTRVIARHDSLK</sequence>
<keyword evidence="2" id="KW-1185">Reference proteome</keyword>
<dbReference type="EMBL" id="KQ977104">
    <property type="protein sequence ID" value="KYN05780.1"/>
    <property type="molecule type" value="Genomic_DNA"/>
</dbReference>
<gene>
    <name evidence="1" type="ORF">ALC62_03259</name>
</gene>